<dbReference type="InterPro" id="IPR003156">
    <property type="entry name" value="DHHA1_dom"/>
</dbReference>
<evidence type="ECO:0000259" key="6">
    <source>
        <dbReference type="Pfam" id="PF01368"/>
    </source>
</evidence>
<accession>A0A2W5HFD9</accession>
<evidence type="ECO:0000313" key="9">
    <source>
        <dbReference type="EMBL" id="PZP56866.1"/>
    </source>
</evidence>
<dbReference type="NCBIfam" id="TIGR00644">
    <property type="entry name" value="recJ"/>
    <property type="match status" value="1"/>
</dbReference>
<dbReference type="PANTHER" id="PTHR30255:SF2">
    <property type="entry name" value="SINGLE-STRANDED-DNA-SPECIFIC EXONUCLEASE RECJ"/>
    <property type="match status" value="1"/>
</dbReference>
<keyword evidence="5 9" id="KW-0269">Exonuclease</keyword>
<evidence type="ECO:0000259" key="7">
    <source>
        <dbReference type="Pfam" id="PF02272"/>
    </source>
</evidence>
<dbReference type="GO" id="GO:0003676">
    <property type="term" value="F:nucleic acid binding"/>
    <property type="evidence" value="ECO:0007669"/>
    <property type="project" value="InterPro"/>
</dbReference>
<evidence type="ECO:0000256" key="5">
    <source>
        <dbReference type="ARBA" id="ARBA00022839"/>
    </source>
</evidence>
<evidence type="ECO:0000256" key="1">
    <source>
        <dbReference type="ARBA" id="ARBA00005915"/>
    </source>
</evidence>
<evidence type="ECO:0000259" key="8">
    <source>
        <dbReference type="Pfam" id="PF17768"/>
    </source>
</evidence>
<dbReference type="SUPFAM" id="SSF64182">
    <property type="entry name" value="DHH phosphoesterases"/>
    <property type="match status" value="1"/>
</dbReference>
<dbReference type="Gene3D" id="3.10.310.30">
    <property type="match status" value="1"/>
</dbReference>
<dbReference type="InterPro" id="IPR051673">
    <property type="entry name" value="SSDNA_exonuclease_RecJ"/>
</dbReference>
<feature type="domain" description="DDH" evidence="6">
    <location>
        <begin position="89"/>
        <end position="248"/>
    </location>
</feature>
<dbReference type="GO" id="GO:0008409">
    <property type="term" value="F:5'-3' exonuclease activity"/>
    <property type="evidence" value="ECO:0007669"/>
    <property type="project" value="InterPro"/>
</dbReference>
<comment type="caution">
    <text evidence="9">The sequence shown here is derived from an EMBL/GenBank/DDBJ whole genome shotgun (WGS) entry which is preliminary data.</text>
</comment>
<dbReference type="PANTHER" id="PTHR30255">
    <property type="entry name" value="SINGLE-STRANDED-DNA-SPECIFIC EXONUCLEASE RECJ"/>
    <property type="match status" value="1"/>
</dbReference>
<evidence type="ECO:0000256" key="3">
    <source>
        <dbReference type="ARBA" id="ARBA00022722"/>
    </source>
</evidence>
<proteinExistence type="inferred from homology"/>
<dbReference type="Pfam" id="PF17768">
    <property type="entry name" value="RecJ_OB"/>
    <property type="match status" value="1"/>
</dbReference>
<dbReference type="Pfam" id="PF01368">
    <property type="entry name" value="DHH"/>
    <property type="match status" value="1"/>
</dbReference>
<dbReference type="InterPro" id="IPR001667">
    <property type="entry name" value="DDH_dom"/>
</dbReference>
<feature type="domain" description="RecJ OB" evidence="8">
    <location>
        <begin position="481"/>
        <end position="592"/>
    </location>
</feature>
<evidence type="ECO:0000313" key="10">
    <source>
        <dbReference type="Proteomes" id="UP000249739"/>
    </source>
</evidence>
<dbReference type="GO" id="GO:0006281">
    <property type="term" value="P:DNA repair"/>
    <property type="evidence" value="ECO:0007669"/>
    <property type="project" value="InterPro"/>
</dbReference>
<protein>
    <recommendedName>
        <fullName evidence="2">Single-stranded-DNA-specific exonuclease RecJ</fullName>
    </recommendedName>
</protein>
<dbReference type="GO" id="GO:0006310">
    <property type="term" value="P:DNA recombination"/>
    <property type="evidence" value="ECO:0007669"/>
    <property type="project" value="InterPro"/>
</dbReference>
<gene>
    <name evidence="9" type="primary">recJ</name>
    <name evidence="9" type="ORF">DI586_02310</name>
</gene>
<evidence type="ECO:0000256" key="4">
    <source>
        <dbReference type="ARBA" id="ARBA00022801"/>
    </source>
</evidence>
<dbReference type="AlphaFoldDB" id="A0A2W5HFD9"/>
<dbReference type="Pfam" id="PF02272">
    <property type="entry name" value="DHHA1"/>
    <property type="match status" value="1"/>
</dbReference>
<dbReference type="Gene3D" id="3.90.1640.30">
    <property type="match status" value="1"/>
</dbReference>
<evidence type="ECO:0000256" key="2">
    <source>
        <dbReference type="ARBA" id="ARBA00019841"/>
    </source>
</evidence>
<keyword evidence="4" id="KW-0378">Hydrolase</keyword>
<dbReference type="InterPro" id="IPR041122">
    <property type="entry name" value="RecJ_OB"/>
</dbReference>
<reference evidence="9 10" key="1">
    <citation type="submission" date="2017-08" db="EMBL/GenBank/DDBJ databases">
        <title>Infants hospitalized years apart are colonized by the same room-sourced microbial strains.</title>
        <authorList>
            <person name="Brooks B."/>
            <person name="Olm M.R."/>
            <person name="Firek B.A."/>
            <person name="Baker R."/>
            <person name="Thomas B.C."/>
            <person name="Morowitz M.J."/>
            <person name="Banfield J.F."/>
        </authorList>
    </citation>
    <scope>NUCLEOTIDE SEQUENCE [LARGE SCALE GENOMIC DNA]</scope>
    <source>
        <strain evidence="9">S2_006_000_R2_64</strain>
    </source>
</reference>
<dbReference type="Proteomes" id="UP000249739">
    <property type="component" value="Unassembled WGS sequence"/>
</dbReference>
<name>A0A2W5HFD9_9BACT</name>
<comment type="similarity">
    <text evidence="1">Belongs to the RecJ family.</text>
</comment>
<sequence>MSNPRIHQSIMQSRWIFPASNDEKIQRMMSDYKLPEIVARLLVSRNVEHEKVDTYLNPKLARDFPDPFCLKGMKEFADCVSDEIINGTKIAAFCDFDVDGSTSAAILKKFFRHIGQDLTIYIPCRMSEGYGPNIKALYDLKTQGHDMVLMADCGTTSFDVIEQANNAGLKVCILDHHEPGETMAPALHLINPKRADCDSGLDMLAACGVTFLACVAINIKLREKGFYKDKNIAEPPLKNWLDLVALGTVCDMVPLTGPNRLFVKVGFEQMALHNNVGLKALCEVGNIKKTPTPTDAGFILGPRINAGSRVHKSDLGAQLLSSEDPEEAKNLAWLLNDCNTKRRDIQKEMMREAVNMVEKNGLKDDPIILVHNEGWHVGLNGLVAGQIKERFGKPACAIAFAPGMDGRLEGRGSGRSVPGFNMAALFMAAKEAGLVTKGGGHAMAAGFTVYPENIDALREFFREHALKILEGKETLVSEETVDGIASIRGLRPDFVRLLENNVGPFGQANPEPRFVLSHVKIVNVDIVGTDHVRLQLSDLEGGTRMKAMAFKSADTPLGEALLKGKGQSIHLMGQFKINEWNGTESVEFHVSDAAHTLEAAE</sequence>
<dbReference type="InterPro" id="IPR038763">
    <property type="entry name" value="DHH_sf"/>
</dbReference>
<organism evidence="9 10">
    <name type="scientific">Micavibrio aeruginosavorus</name>
    <dbReference type="NCBI Taxonomy" id="349221"/>
    <lineage>
        <taxon>Bacteria</taxon>
        <taxon>Pseudomonadati</taxon>
        <taxon>Bdellovibrionota</taxon>
        <taxon>Bdellovibrionia</taxon>
        <taxon>Bdellovibrionales</taxon>
        <taxon>Pseudobdellovibrionaceae</taxon>
        <taxon>Micavibrio</taxon>
    </lineage>
</organism>
<dbReference type="InterPro" id="IPR004610">
    <property type="entry name" value="RecJ"/>
</dbReference>
<feature type="domain" description="DHHA1" evidence="7">
    <location>
        <begin position="371"/>
        <end position="463"/>
    </location>
</feature>
<keyword evidence="3" id="KW-0540">Nuclease</keyword>
<dbReference type="EMBL" id="QFOT01000013">
    <property type="protein sequence ID" value="PZP56866.1"/>
    <property type="molecule type" value="Genomic_DNA"/>
</dbReference>